<dbReference type="PRINTS" id="PR00745">
    <property type="entry name" value="GLHYDRLASE39"/>
</dbReference>
<dbReference type="InterPro" id="IPR017853">
    <property type="entry name" value="GH"/>
</dbReference>
<evidence type="ECO:0000259" key="4">
    <source>
        <dbReference type="Pfam" id="PF01229"/>
    </source>
</evidence>
<evidence type="ECO:0000256" key="3">
    <source>
        <dbReference type="ARBA" id="ARBA00023295"/>
    </source>
</evidence>
<dbReference type="Pfam" id="PF01229">
    <property type="entry name" value="Glyco_hydro_39"/>
    <property type="match status" value="1"/>
</dbReference>
<accession>A0ABP8AR63</accession>
<dbReference type="InterPro" id="IPR051923">
    <property type="entry name" value="Glycosyl_Hydrolase_39"/>
</dbReference>
<gene>
    <name evidence="5" type="ORF">GCM10022252_22390</name>
</gene>
<dbReference type="Proteomes" id="UP001501251">
    <property type="component" value="Unassembled WGS sequence"/>
</dbReference>
<dbReference type="PANTHER" id="PTHR12631:SF10">
    <property type="entry name" value="BETA-XYLOSIDASE-LIKE PROTEIN-RELATED"/>
    <property type="match status" value="1"/>
</dbReference>
<feature type="domain" description="Glycosyl hydrolases family 39 N-terminal catalytic" evidence="4">
    <location>
        <begin position="129"/>
        <end position="571"/>
    </location>
</feature>
<dbReference type="InterPro" id="IPR049166">
    <property type="entry name" value="GH39_cat"/>
</dbReference>
<dbReference type="EMBL" id="BAABAQ010000003">
    <property type="protein sequence ID" value="GAA4187950.1"/>
    <property type="molecule type" value="Genomic_DNA"/>
</dbReference>
<dbReference type="SUPFAM" id="SSF51011">
    <property type="entry name" value="Glycosyl hydrolase domain"/>
    <property type="match status" value="1"/>
</dbReference>
<dbReference type="RefSeq" id="WP_344917704.1">
    <property type="nucleotide sequence ID" value="NZ_BAABAQ010000003.1"/>
</dbReference>
<reference evidence="6" key="1">
    <citation type="journal article" date="2019" name="Int. J. Syst. Evol. Microbiol.">
        <title>The Global Catalogue of Microorganisms (GCM) 10K type strain sequencing project: providing services to taxonomists for standard genome sequencing and annotation.</title>
        <authorList>
            <consortium name="The Broad Institute Genomics Platform"/>
            <consortium name="The Broad Institute Genome Sequencing Center for Infectious Disease"/>
            <person name="Wu L."/>
            <person name="Ma J."/>
        </authorList>
    </citation>
    <scope>NUCLEOTIDE SEQUENCE [LARGE SCALE GENOMIC DNA]</scope>
    <source>
        <strain evidence="6">JCM 17388</strain>
    </source>
</reference>
<dbReference type="InterPro" id="IPR013783">
    <property type="entry name" value="Ig-like_fold"/>
</dbReference>
<evidence type="ECO:0000256" key="1">
    <source>
        <dbReference type="ARBA" id="ARBA00008875"/>
    </source>
</evidence>
<evidence type="ECO:0000313" key="6">
    <source>
        <dbReference type="Proteomes" id="UP001501251"/>
    </source>
</evidence>
<dbReference type="Gene3D" id="3.20.20.80">
    <property type="entry name" value="Glycosidases"/>
    <property type="match status" value="1"/>
</dbReference>
<proteinExistence type="inferred from homology"/>
<dbReference type="Gene3D" id="2.60.40.1500">
    <property type="entry name" value="Glycosyl hydrolase domain, family 39"/>
    <property type="match status" value="1"/>
</dbReference>
<keyword evidence="2" id="KW-0378">Hydrolase</keyword>
<dbReference type="SUPFAM" id="SSF51445">
    <property type="entry name" value="(Trans)glycosidases"/>
    <property type="match status" value="1"/>
</dbReference>
<evidence type="ECO:0000256" key="2">
    <source>
        <dbReference type="ARBA" id="ARBA00022801"/>
    </source>
</evidence>
<sequence length="608" mass="66198">MSTADAARRDWQARIYRASGEVTSAGRVEVTAPRGLRADSGGGHVTLTWEPVAGAIGYLVHRAPAEEGPYTSTTQRDVDVPAVPDPHYVDTRGEPAWYRVAAVTAMERTGPLSGPVFAAPLTEPGATALRVDASASTRPLPRPWKYMIGSEHLSYMLSADTVGGRPIGPELTEALRTTREELGVETVRAHAILCDDLGVYREDDDGEPVHDFTRVDEVYDTITALGLRPIVELSFMPRDLASDPSKTVFGYGAIISPPRDYDRWGDLVRDLTRHLVDRYGLREVVDNWAFEVWNEANLEVFWSGTPQEFFRLYDVSAAAVKDVHPDIRVGGPSSAANGWVQELIDHVDASGAALDFVSTHTYGNAPLDWRPVLERHGRAGTPIWWTEWGPTPTHFHGIGDGPFGAAFLLHGMRSAAGRVDALAHWVASDHFEELGRPPALFHGGFGLLTVGNLRKPRYLALTLADRLGEDELACSATGDVAGVEAWAARSATGAVGVLVWNGTLDQDRADGAAILSREVTLTVEGLAPGEYAVGHHRIDERHSNIRAVWAEIGGGADWPEGGQWERLHAANTLDELEPARTVRAEDGTLRLEFTLPMPAVSYLEFTPV</sequence>
<evidence type="ECO:0000313" key="5">
    <source>
        <dbReference type="EMBL" id="GAA4187950.1"/>
    </source>
</evidence>
<name>A0ABP8AR63_9ACTN</name>
<keyword evidence="3" id="KW-0326">Glycosidase</keyword>
<protein>
    <submittedName>
        <fullName evidence="5">Cellulase family glycosylhydrolase</fullName>
    </submittedName>
</protein>
<keyword evidence="6" id="KW-1185">Reference proteome</keyword>
<comment type="caution">
    <text evidence="5">The sequence shown here is derived from an EMBL/GenBank/DDBJ whole genome shotgun (WGS) entry which is preliminary data.</text>
</comment>
<dbReference type="InterPro" id="IPR000514">
    <property type="entry name" value="Glyco_hydro_39"/>
</dbReference>
<organism evidence="5 6">
    <name type="scientific">Streptosporangium oxazolinicum</name>
    <dbReference type="NCBI Taxonomy" id="909287"/>
    <lineage>
        <taxon>Bacteria</taxon>
        <taxon>Bacillati</taxon>
        <taxon>Actinomycetota</taxon>
        <taxon>Actinomycetes</taxon>
        <taxon>Streptosporangiales</taxon>
        <taxon>Streptosporangiaceae</taxon>
        <taxon>Streptosporangium</taxon>
    </lineage>
</organism>
<dbReference type="PANTHER" id="PTHR12631">
    <property type="entry name" value="ALPHA-L-IDURONIDASE"/>
    <property type="match status" value="1"/>
</dbReference>
<dbReference type="Gene3D" id="2.60.40.10">
    <property type="entry name" value="Immunoglobulins"/>
    <property type="match status" value="1"/>
</dbReference>
<comment type="similarity">
    <text evidence="1">Belongs to the glycosyl hydrolase 39 family.</text>
</comment>